<name>A0A851JIJ6_9PASS</name>
<feature type="non-terminal residue" evidence="2">
    <location>
        <position position="88"/>
    </location>
</feature>
<organism evidence="2 3">
    <name type="scientific">Donacobius atricapilla</name>
    <dbReference type="NCBI Taxonomy" id="237420"/>
    <lineage>
        <taxon>Eukaryota</taxon>
        <taxon>Metazoa</taxon>
        <taxon>Chordata</taxon>
        <taxon>Craniata</taxon>
        <taxon>Vertebrata</taxon>
        <taxon>Euteleostomi</taxon>
        <taxon>Archelosauria</taxon>
        <taxon>Archosauria</taxon>
        <taxon>Dinosauria</taxon>
        <taxon>Saurischia</taxon>
        <taxon>Theropoda</taxon>
        <taxon>Coelurosauria</taxon>
        <taxon>Aves</taxon>
        <taxon>Neognathae</taxon>
        <taxon>Neoaves</taxon>
        <taxon>Telluraves</taxon>
        <taxon>Australaves</taxon>
        <taxon>Passeriformes</taxon>
        <taxon>Mimidae</taxon>
        <taxon>Donacobius</taxon>
    </lineage>
</organism>
<reference evidence="2" key="1">
    <citation type="submission" date="2019-09" db="EMBL/GenBank/DDBJ databases">
        <title>Bird 10,000 Genomes (B10K) Project - Family phase.</title>
        <authorList>
            <person name="Zhang G."/>
        </authorList>
    </citation>
    <scope>NUCLEOTIDE SEQUENCE</scope>
    <source>
        <strain evidence="2">B10K-DU-001-63</strain>
        <tissue evidence="2">Muscle</tissue>
    </source>
</reference>
<evidence type="ECO:0000256" key="1">
    <source>
        <dbReference type="ARBA" id="ARBA00029457"/>
    </source>
</evidence>
<sequence>LGGAVGGFVAWMTSEEFKPVPQILMELPAAEKQRLCAQVTAVVRNLNWTDARQMISLVMANSTLRERMFGVLTNYVTNELGAQITYRV</sequence>
<proteinExistence type="inferred from homology"/>
<dbReference type="PANTHER" id="PTHR31493">
    <property type="entry name" value="NAZO FAMILY MEMBER"/>
    <property type="match status" value="1"/>
</dbReference>
<keyword evidence="3" id="KW-1185">Reference proteome</keyword>
<dbReference type="Pfam" id="PF20721">
    <property type="entry name" value="C19orf12"/>
    <property type="match status" value="1"/>
</dbReference>
<comment type="similarity">
    <text evidence="1">Belongs to the C19orf12 family.</text>
</comment>
<accession>A0A851JIJ6</accession>
<dbReference type="PANTHER" id="PTHR31493:SF1">
    <property type="entry name" value="PROTEIN C19ORF12"/>
    <property type="match status" value="1"/>
</dbReference>
<dbReference type="AlphaFoldDB" id="A0A851JIJ6"/>
<protein>
    <submittedName>
        <fullName evidence="2">CS012 protein</fullName>
    </submittedName>
</protein>
<dbReference type="InterPro" id="IPR033369">
    <property type="entry name" value="C19orf12"/>
</dbReference>
<dbReference type="Proteomes" id="UP000660704">
    <property type="component" value="Unassembled WGS sequence"/>
</dbReference>
<gene>
    <name evidence="2" type="primary">Cs012_1</name>
    <name evidence="2" type="ORF">DONATR_R04093</name>
</gene>
<comment type="caution">
    <text evidence="2">The sequence shown here is derived from an EMBL/GenBank/DDBJ whole genome shotgun (WGS) entry which is preliminary data.</text>
</comment>
<evidence type="ECO:0000313" key="2">
    <source>
        <dbReference type="EMBL" id="NXB79263.1"/>
    </source>
</evidence>
<feature type="non-terminal residue" evidence="2">
    <location>
        <position position="1"/>
    </location>
</feature>
<evidence type="ECO:0000313" key="3">
    <source>
        <dbReference type="Proteomes" id="UP000660704"/>
    </source>
</evidence>
<dbReference type="EMBL" id="WBMY01013815">
    <property type="protein sequence ID" value="NXB79263.1"/>
    <property type="molecule type" value="Genomic_DNA"/>
</dbReference>